<feature type="compositionally biased region" description="Gly residues" evidence="1">
    <location>
        <begin position="93"/>
        <end position="118"/>
    </location>
</feature>
<keyword evidence="3" id="KW-1185">Reference proteome</keyword>
<evidence type="ECO:0000313" key="3">
    <source>
        <dbReference type="Proteomes" id="UP000729402"/>
    </source>
</evidence>
<dbReference type="EMBL" id="JAAALK010000286">
    <property type="protein sequence ID" value="KAG8062329.1"/>
    <property type="molecule type" value="Genomic_DNA"/>
</dbReference>
<proteinExistence type="predicted"/>
<accession>A0A8J5VXG0</accession>
<feature type="region of interest" description="Disordered" evidence="1">
    <location>
        <begin position="89"/>
        <end position="124"/>
    </location>
</feature>
<reference evidence="2" key="1">
    <citation type="journal article" date="2021" name="bioRxiv">
        <title>Whole Genome Assembly and Annotation of Northern Wild Rice, Zizania palustris L., Supports a Whole Genome Duplication in the Zizania Genus.</title>
        <authorList>
            <person name="Haas M."/>
            <person name="Kono T."/>
            <person name="Macchietto M."/>
            <person name="Millas R."/>
            <person name="McGilp L."/>
            <person name="Shao M."/>
            <person name="Duquette J."/>
            <person name="Hirsch C.N."/>
            <person name="Kimball J."/>
        </authorList>
    </citation>
    <scope>NUCLEOTIDE SEQUENCE</scope>
    <source>
        <tissue evidence="2">Fresh leaf tissue</tissue>
    </source>
</reference>
<reference evidence="2" key="2">
    <citation type="submission" date="2021-02" db="EMBL/GenBank/DDBJ databases">
        <authorList>
            <person name="Kimball J.A."/>
            <person name="Haas M.W."/>
            <person name="Macchietto M."/>
            <person name="Kono T."/>
            <person name="Duquette J."/>
            <person name="Shao M."/>
        </authorList>
    </citation>
    <scope>NUCLEOTIDE SEQUENCE</scope>
    <source>
        <tissue evidence="2">Fresh leaf tissue</tissue>
    </source>
</reference>
<sequence>MNFREIREIIHPYELRSSLHPRPQHPPVASTLPALAKSASKELRTVVGKSSDGASGTAVRVRCFGDGARAEQAVGLRRRCGRRWRALADSEGVGRGAGADDGAEGAWGAGARGGGGGPLPTAEP</sequence>
<comment type="caution">
    <text evidence="2">The sequence shown here is derived from an EMBL/GenBank/DDBJ whole genome shotgun (WGS) entry which is preliminary data.</text>
</comment>
<evidence type="ECO:0000313" key="2">
    <source>
        <dbReference type="EMBL" id="KAG8062329.1"/>
    </source>
</evidence>
<organism evidence="2 3">
    <name type="scientific">Zizania palustris</name>
    <name type="common">Northern wild rice</name>
    <dbReference type="NCBI Taxonomy" id="103762"/>
    <lineage>
        <taxon>Eukaryota</taxon>
        <taxon>Viridiplantae</taxon>
        <taxon>Streptophyta</taxon>
        <taxon>Embryophyta</taxon>
        <taxon>Tracheophyta</taxon>
        <taxon>Spermatophyta</taxon>
        <taxon>Magnoliopsida</taxon>
        <taxon>Liliopsida</taxon>
        <taxon>Poales</taxon>
        <taxon>Poaceae</taxon>
        <taxon>BOP clade</taxon>
        <taxon>Oryzoideae</taxon>
        <taxon>Oryzeae</taxon>
        <taxon>Zizaniinae</taxon>
        <taxon>Zizania</taxon>
    </lineage>
</organism>
<dbReference type="AlphaFoldDB" id="A0A8J5VXG0"/>
<protein>
    <submittedName>
        <fullName evidence="2">Uncharacterized protein</fullName>
    </submittedName>
</protein>
<evidence type="ECO:0000256" key="1">
    <source>
        <dbReference type="SAM" id="MobiDB-lite"/>
    </source>
</evidence>
<dbReference type="Proteomes" id="UP000729402">
    <property type="component" value="Unassembled WGS sequence"/>
</dbReference>
<gene>
    <name evidence="2" type="ORF">GUJ93_ZPchr0003g17398</name>
</gene>
<name>A0A8J5VXG0_ZIZPA</name>